<dbReference type="NCBIfam" id="TIGR00229">
    <property type="entry name" value="sensory_box"/>
    <property type="match status" value="1"/>
</dbReference>
<dbReference type="GO" id="GO:0000155">
    <property type="term" value="F:phosphorelay sensor kinase activity"/>
    <property type="evidence" value="ECO:0007669"/>
    <property type="project" value="InterPro"/>
</dbReference>
<comment type="function">
    <text evidence="9">Putative oxygen sensor; modulates the activity of FixJ, a transcriptional activator of nitrogen fixation fixK gene. FixL probably acts as a kinase that phosphorylates FixJ.</text>
</comment>
<comment type="catalytic activity">
    <reaction evidence="1">
        <text>ATP + protein L-histidine = ADP + protein N-phospho-L-histidine.</text>
        <dbReference type="EC" id="2.7.13.3"/>
    </reaction>
</comment>
<dbReference type="InterPro" id="IPR036097">
    <property type="entry name" value="HisK_dim/P_sf"/>
</dbReference>
<evidence type="ECO:0000256" key="11">
    <source>
        <dbReference type="ARBA" id="ARBA00068150"/>
    </source>
</evidence>
<evidence type="ECO:0000313" key="20">
    <source>
        <dbReference type="Proteomes" id="UP000245539"/>
    </source>
</evidence>
<evidence type="ECO:0000256" key="6">
    <source>
        <dbReference type="ARBA" id="ARBA00022777"/>
    </source>
</evidence>
<dbReference type="InterPro" id="IPR035965">
    <property type="entry name" value="PAS-like_dom_sf"/>
</dbReference>
<evidence type="ECO:0000256" key="13">
    <source>
        <dbReference type="PROSITE-ProRule" id="PRU00169"/>
    </source>
</evidence>
<dbReference type="GO" id="GO:0006355">
    <property type="term" value="P:regulation of DNA-templated transcription"/>
    <property type="evidence" value="ECO:0007669"/>
    <property type="project" value="InterPro"/>
</dbReference>
<evidence type="ECO:0000256" key="4">
    <source>
        <dbReference type="ARBA" id="ARBA00022679"/>
    </source>
</evidence>
<dbReference type="OrthoDB" id="9792854at2"/>
<reference evidence="19 20" key="1">
    <citation type="submission" date="2018-05" db="EMBL/GenBank/DDBJ databases">
        <title>Leucothrix arctica sp. nov., isolated from Arctic seawater.</title>
        <authorList>
            <person name="Choi A."/>
            <person name="Baek K."/>
        </authorList>
    </citation>
    <scope>NUCLEOTIDE SEQUENCE [LARGE SCALE GENOMIC DNA]</scope>
    <source>
        <strain evidence="19 20">JCM 18388</strain>
    </source>
</reference>
<dbReference type="EC" id="2.7.13.3" evidence="2"/>
<dbReference type="Pfam" id="PF11845">
    <property type="entry name" value="Tll0287-like"/>
    <property type="match status" value="1"/>
</dbReference>
<dbReference type="Gene3D" id="3.40.50.2300">
    <property type="match status" value="1"/>
</dbReference>
<dbReference type="SMART" id="SM00387">
    <property type="entry name" value="HATPase_c"/>
    <property type="match status" value="1"/>
</dbReference>
<feature type="domain" description="PAC" evidence="18">
    <location>
        <begin position="357"/>
        <end position="407"/>
    </location>
</feature>
<dbReference type="PROSITE" id="PS50110">
    <property type="entry name" value="RESPONSE_REGULATORY"/>
    <property type="match status" value="1"/>
</dbReference>
<evidence type="ECO:0000256" key="3">
    <source>
        <dbReference type="ARBA" id="ARBA00022553"/>
    </source>
</evidence>
<evidence type="ECO:0000256" key="1">
    <source>
        <dbReference type="ARBA" id="ARBA00000085"/>
    </source>
</evidence>
<keyword evidence="14" id="KW-0812">Transmembrane</keyword>
<feature type="modified residue" description="4-aspartylphosphate" evidence="13">
    <location>
        <position position="862"/>
    </location>
</feature>
<dbReference type="RefSeq" id="WP_109835829.1">
    <property type="nucleotide sequence ID" value="NZ_QGKM01000003.1"/>
</dbReference>
<keyword evidence="4" id="KW-0808">Transferase</keyword>
<evidence type="ECO:0000313" key="19">
    <source>
        <dbReference type="EMBL" id="PWR00458.1"/>
    </source>
</evidence>
<dbReference type="SMART" id="SM00448">
    <property type="entry name" value="REC"/>
    <property type="match status" value="1"/>
</dbReference>
<dbReference type="InterPro" id="IPR005467">
    <property type="entry name" value="His_kinase_dom"/>
</dbReference>
<dbReference type="SMART" id="SM00091">
    <property type="entry name" value="PAS"/>
    <property type="match status" value="1"/>
</dbReference>
<proteinExistence type="predicted"/>
<feature type="transmembrane region" description="Helical" evidence="14">
    <location>
        <begin position="221"/>
        <end position="239"/>
    </location>
</feature>
<dbReference type="Gene3D" id="1.10.287.130">
    <property type="match status" value="1"/>
</dbReference>
<dbReference type="CDD" id="cd17546">
    <property type="entry name" value="REC_hyHK_CKI1_RcsC-like"/>
    <property type="match status" value="1"/>
</dbReference>
<dbReference type="PANTHER" id="PTHR45339:SF1">
    <property type="entry name" value="HYBRID SIGNAL TRANSDUCTION HISTIDINE KINASE J"/>
    <property type="match status" value="1"/>
</dbReference>
<sequence>MQLQQNEQSPADDIFTRYIVFILALFLILGSGFVLWRSYNEATKLNQASAIEDTTRFAQSVAQFRNFYSKTIVPKANEAGLAVTHDYLDRENALPLPATFAKDFGSFLESENTEYQVRLYSDKPFPWRTKTDLDDFEVAALKSLSANPDRTFSRIETLNGTQVLRFAQADVLGESCVGCHNNYTGTPKNDWKVGDVRGVLEITRPLASFESAAQKSLQQSFLIMLGVVLGMVALLFTVLKRLRNSLKATHLALTDTNLSNQKKSQEIERRKTVTKTLKVTEAKMRAVVNSVQDVIVAIDQYGVITDVNSAVEKVFGYTVGELVGQNVNILMGDDHKHAHDGYLKAYIKTGEEHIIGMRRELCAVRKDGSQFPIELSVNDARVDDEILFTGIIRDITHRKENEKNIAEAHRAAVESANLKSEFLANMSHEIRTPMNGVIGMTEMLLDSKLSLEQRNLTRTVHESAESLLVIINDILDFSKIEAGKLTIKPHDFQLIHMLEAVIDLLAEEASRKQINLALFVDKDVPQVMVSDSGRLRQILINLLGNALKFTEQGYVILHLSSQDGLIRFDVKDSGSGIPEEAQKTLFDAFSQVDGSSTREHGGTGLGLAICHQLVDLLGGDLAVESQQGEGSNFYFSLPSGITAKAADSAHPYIQANGLSVLMYSTDAVLNRYHERQMLDWDMKPKMVSTLNQCFSQVEAQPYDLIAIDADNLYYDPEHPLGALSLIKSIREVSTAQIVLFGSMQSFMSLEAVSLGDNIHLMQKPLKHTEIKLITGQEPEQVSTEPSGSSDTLDTEVAIIPSSPTPVVAPILFELLLAEDNKVNQMVATTMLKKLGYQVDVVNNGREALEALNEKPYDLIFMDCQMPVLDGYEATKEIRKFSSSNLLNTTPVIALTAHAMLNNDQKCFDAGMDDFLSKPVRVKEMKEILNKWLPVMTERRSQRQGMANSES</sequence>
<dbReference type="InterPro" id="IPR000700">
    <property type="entry name" value="PAS-assoc_C"/>
</dbReference>
<dbReference type="InterPro" id="IPR001789">
    <property type="entry name" value="Sig_transdc_resp-reg_receiver"/>
</dbReference>
<dbReference type="InterPro" id="IPR021796">
    <property type="entry name" value="Tll0287-like_dom"/>
</dbReference>
<dbReference type="SUPFAM" id="SSF55874">
    <property type="entry name" value="ATPase domain of HSP90 chaperone/DNA topoisomerase II/histidine kinase"/>
    <property type="match status" value="1"/>
</dbReference>
<dbReference type="EMBL" id="QGKM01000003">
    <property type="protein sequence ID" value="PWR00458.1"/>
    <property type="molecule type" value="Genomic_DNA"/>
</dbReference>
<dbReference type="GO" id="GO:0005524">
    <property type="term" value="F:ATP binding"/>
    <property type="evidence" value="ECO:0007669"/>
    <property type="project" value="UniProtKB-KW"/>
</dbReference>
<dbReference type="FunFam" id="3.30.450.20:FF:000060">
    <property type="entry name" value="Sensor protein FixL"/>
    <property type="match status" value="1"/>
</dbReference>
<dbReference type="Pfam" id="PF00072">
    <property type="entry name" value="Response_reg"/>
    <property type="match status" value="1"/>
</dbReference>
<accession>A0A317CQH6</accession>
<dbReference type="InterPro" id="IPR036890">
    <property type="entry name" value="HATPase_C_sf"/>
</dbReference>
<dbReference type="InterPro" id="IPR013767">
    <property type="entry name" value="PAS_fold"/>
</dbReference>
<keyword evidence="20" id="KW-1185">Reference proteome</keyword>
<feature type="domain" description="PAS" evidence="17">
    <location>
        <begin position="280"/>
        <end position="350"/>
    </location>
</feature>
<dbReference type="AlphaFoldDB" id="A0A317CQH6"/>
<dbReference type="InterPro" id="IPR003594">
    <property type="entry name" value="HATPase_dom"/>
</dbReference>
<evidence type="ECO:0000259" key="18">
    <source>
        <dbReference type="PROSITE" id="PS50113"/>
    </source>
</evidence>
<keyword evidence="14" id="KW-1133">Transmembrane helix</keyword>
<dbReference type="InterPro" id="IPR000014">
    <property type="entry name" value="PAS"/>
</dbReference>
<evidence type="ECO:0000256" key="7">
    <source>
        <dbReference type="ARBA" id="ARBA00022840"/>
    </source>
</evidence>
<dbReference type="Pfam" id="PF00989">
    <property type="entry name" value="PAS"/>
    <property type="match status" value="1"/>
</dbReference>
<dbReference type="Pfam" id="PF02518">
    <property type="entry name" value="HATPase_c"/>
    <property type="match status" value="1"/>
</dbReference>
<keyword evidence="7" id="KW-0067">ATP-binding</keyword>
<keyword evidence="6" id="KW-0418">Kinase</keyword>
<dbReference type="InterPro" id="IPR004358">
    <property type="entry name" value="Sig_transdc_His_kin-like_C"/>
</dbReference>
<keyword evidence="5" id="KW-0547">Nucleotide-binding</keyword>
<dbReference type="SUPFAM" id="SSF55785">
    <property type="entry name" value="PYP-like sensor domain (PAS domain)"/>
    <property type="match status" value="1"/>
</dbReference>
<dbReference type="Gene3D" id="3.30.450.20">
    <property type="entry name" value="PAS domain"/>
    <property type="match status" value="1"/>
</dbReference>
<evidence type="ECO:0000259" key="16">
    <source>
        <dbReference type="PROSITE" id="PS50110"/>
    </source>
</evidence>
<organism evidence="19 20">
    <name type="scientific">Leucothrix pacifica</name>
    <dbReference type="NCBI Taxonomy" id="1247513"/>
    <lineage>
        <taxon>Bacteria</taxon>
        <taxon>Pseudomonadati</taxon>
        <taxon>Pseudomonadota</taxon>
        <taxon>Gammaproteobacteria</taxon>
        <taxon>Thiotrichales</taxon>
        <taxon>Thiotrichaceae</taxon>
        <taxon>Leucothrix</taxon>
    </lineage>
</organism>
<evidence type="ECO:0000256" key="8">
    <source>
        <dbReference type="ARBA" id="ARBA00023012"/>
    </source>
</evidence>
<evidence type="ECO:0000256" key="9">
    <source>
        <dbReference type="ARBA" id="ARBA00059827"/>
    </source>
</evidence>
<name>A0A317CQH6_9GAMM</name>
<dbReference type="InterPro" id="IPR003661">
    <property type="entry name" value="HisK_dim/P_dom"/>
</dbReference>
<comment type="subunit">
    <text evidence="10">At low DSF concentrations, interacts with RpfF.</text>
</comment>
<evidence type="ECO:0000259" key="15">
    <source>
        <dbReference type="PROSITE" id="PS50109"/>
    </source>
</evidence>
<dbReference type="InterPro" id="IPR011006">
    <property type="entry name" value="CheY-like_superfamily"/>
</dbReference>
<dbReference type="CDD" id="cd00130">
    <property type="entry name" value="PAS"/>
    <property type="match status" value="1"/>
</dbReference>
<feature type="domain" description="Response regulatory" evidence="16">
    <location>
        <begin position="813"/>
        <end position="932"/>
    </location>
</feature>
<keyword evidence="14" id="KW-0472">Membrane</keyword>
<evidence type="ECO:0000256" key="10">
    <source>
        <dbReference type="ARBA" id="ARBA00064003"/>
    </source>
</evidence>
<evidence type="ECO:0000256" key="14">
    <source>
        <dbReference type="SAM" id="Phobius"/>
    </source>
</evidence>
<comment type="caution">
    <text evidence="19">The sequence shown here is derived from an EMBL/GenBank/DDBJ whole genome shotgun (WGS) entry which is preliminary data.</text>
</comment>
<dbReference type="SUPFAM" id="SSF52172">
    <property type="entry name" value="CheY-like"/>
    <property type="match status" value="1"/>
</dbReference>
<feature type="domain" description="Histidine kinase" evidence="15">
    <location>
        <begin position="425"/>
        <end position="641"/>
    </location>
</feature>
<dbReference type="Gene3D" id="3.30.565.10">
    <property type="entry name" value="Histidine kinase-like ATPase, C-terminal domain"/>
    <property type="match status" value="1"/>
</dbReference>
<dbReference type="Proteomes" id="UP000245539">
    <property type="component" value="Unassembled WGS sequence"/>
</dbReference>
<dbReference type="PROSITE" id="PS50113">
    <property type="entry name" value="PAC"/>
    <property type="match status" value="1"/>
</dbReference>
<dbReference type="FunFam" id="3.30.565.10:FF:000010">
    <property type="entry name" value="Sensor histidine kinase RcsC"/>
    <property type="match status" value="1"/>
</dbReference>
<dbReference type="CDD" id="cd00082">
    <property type="entry name" value="HisKA"/>
    <property type="match status" value="1"/>
</dbReference>
<keyword evidence="8" id="KW-0902">Two-component regulatory system</keyword>
<dbReference type="PROSITE" id="PS50112">
    <property type="entry name" value="PAS"/>
    <property type="match status" value="1"/>
</dbReference>
<keyword evidence="3 13" id="KW-0597">Phosphoprotein</keyword>
<dbReference type="SMART" id="SM00388">
    <property type="entry name" value="HisKA"/>
    <property type="match status" value="1"/>
</dbReference>
<dbReference type="PROSITE" id="PS50109">
    <property type="entry name" value="HIS_KIN"/>
    <property type="match status" value="1"/>
</dbReference>
<dbReference type="PANTHER" id="PTHR45339">
    <property type="entry name" value="HYBRID SIGNAL TRANSDUCTION HISTIDINE KINASE J"/>
    <property type="match status" value="1"/>
</dbReference>
<gene>
    <name evidence="19" type="ORF">DKW60_01135</name>
</gene>
<dbReference type="Pfam" id="PF00512">
    <property type="entry name" value="HisKA"/>
    <property type="match status" value="1"/>
</dbReference>
<dbReference type="PRINTS" id="PR00344">
    <property type="entry name" value="BCTRLSENSOR"/>
</dbReference>
<dbReference type="SUPFAM" id="SSF47384">
    <property type="entry name" value="Homodimeric domain of signal transducing histidine kinase"/>
    <property type="match status" value="1"/>
</dbReference>
<evidence type="ECO:0000256" key="2">
    <source>
        <dbReference type="ARBA" id="ARBA00012438"/>
    </source>
</evidence>
<evidence type="ECO:0000256" key="12">
    <source>
        <dbReference type="ARBA" id="ARBA00070616"/>
    </source>
</evidence>
<dbReference type="CDD" id="cd16922">
    <property type="entry name" value="HATPase_EvgS-ArcB-TorS-like"/>
    <property type="match status" value="1"/>
</dbReference>
<dbReference type="FunFam" id="1.10.287.130:FF:000002">
    <property type="entry name" value="Two-component osmosensing histidine kinase"/>
    <property type="match status" value="1"/>
</dbReference>
<evidence type="ECO:0000259" key="17">
    <source>
        <dbReference type="PROSITE" id="PS50112"/>
    </source>
</evidence>
<evidence type="ECO:0000256" key="5">
    <source>
        <dbReference type="ARBA" id="ARBA00022741"/>
    </source>
</evidence>
<protein>
    <recommendedName>
        <fullName evidence="12">Sensor protein FixL</fullName>
        <ecNumber evidence="2">2.7.13.3</ecNumber>
    </recommendedName>
    <alternativeName>
        <fullName evidence="11">Sensory/regulatory protein RpfC</fullName>
    </alternativeName>
</protein>
<feature type="transmembrane region" description="Helical" evidence="14">
    <location>
        <begin position="15"/>
        <end position="36"/>
    </location>
</feature>